<evidence type="ECO:0000256" key="4">
    <source>
        <dbReference type="ARBA" id="ARBA00023136"/>
    </source>
</evidence>
<feature type="transmembrane region" description="Helical" evidence="5">
    <location>
        <begin position="176"/>
        <end position="200"/>
    </location>
</feature>
<evidence type="ECO:0000256" key="2">
    <source>
        <dbReference type="ARBA" id="ARBA00022692"/>
    </source>
</evidence>
<evidence type="ECO:0000256" key="5">
    <source>
        <dbReference type="SAM" id="Phobius"/>
    </source>
</evidence>
<dbReference type="Pfam" id="PF02674">
    <property type="entry name" value="Colicin_V"/>
    <property type="match status" value="2"/>
</dbReference>
<dbReference type="InterPro" id="IPR003825">
    <property type="entry name" value="Colicin-V_CvpA"/>
</dbReference>
<protein>
    <submittedName>
        <fullName evidence="6">CvpA family protein</fullName>
    </submittedName>
</protein>
<reference evidence="6" key="2">
    <citation type="journal article" date="2021" name="PeerJ">
        <title>Extensive microbial diversity within the chicken gut microbiome revealed by metagenomics and culture.</title>
        <authorList>
            <person name="Gilroy R."/>
            <person name="Ravi A."/>
            <person name="Getino M."/>
            <person name="Pursley I."/>
            <person name="Horton D.L."/>
            <person name="Alikhan N.F."/>
            <person name="Baker D."/>
            <person name="Gharbi K."/>
            <person name="Hall N."/>
            <person name="Watson M."/>
            <person name="Adriaenssens E.M."/>
            <person name="Foster-Nyarko E."/>
            <person name="Jarju S."/>
            <person name="Secka A."/>
            <person name="Antonio M."/>
            <person name="Oren A."/>
            <person name="Chaudhuri R.R."/>
            <person name="La Ragione R."/>
            <person name="Hildebrand F."/>
            <person name="Pallen M.J."/>
        </authorList>
    </citation>
    <scope>NUCLEOTIDE SEQUENCE</scope>
    <source>
        <strain evidence="6">13766</strain>
    </source>
</reference>
<dbReference type="PANTHER" id="PTHR37306">
    <property type="entry name" value="COLICIN V PRODUCTION PROTEIN"/>
    <property type="match status" value="1"/>
</dbReference>
<dbReference type="Proteomes" id="UP000824140">
    <property type="component" value="Unassembled WGS sequence"/>
</dbReference>
<evidence type="ECO:0000313" key="7">
    <source>
        <dbReference type="Proteomes" id="UP000824140"/>
    </source>
</evidence>
<evidence type="ECO:0000256" key="1">
    <source>
        <dbReference type="ARBA" id="ARBA00004141"/>
    </source>
</evidence>
<comment type="subcellular location">
    <subcellularLocation>
        <location evidence="1">Membrane</location>
        <topology evidence="1">Multi-pass membrane protein</topology>
    </subcellularLocation>
</comment>
<evidence type="ECO:0000313" key="6">
    <source>
        <dbReference type="EMBL" id="HIS93714.1"/>
    </source>
</evidence>
<gene>
    <name evidence="6" type="ORF">IAA84_11930</name>
</gene>
<proteinExistence type="predicted"/>
<keyword evidence="2 5" id="KW-0812">Transmembrane</keyword>
<dbReference type="AlphaFoldDB" id="A0A9D1G287"/>
<feature type="transmembrane region" description="Helical" evidence="5">
    <location>
        <begin position="139"/>
        <end position="164"/>
    </location>
</feature>
<sequence>MNVIDIVILAIFGICLVSGLYKGFIASGLTVLGFIVAWFVAKAAYGALSEAILSNSSLMGVLSTYLEAADFFPSAQIASATVTEALASSTTIWNNALAAVQERLPFIAEAFASNVNTQAFASLGITTLADYLDQTIWTAAFQLLSFILLFFISYAVVTLLINLLSRVLRFPALRGFDALVGGLFGLVRGYLLVMLLLAVLPMALDVINIPTVDALYSESTLASILGSMQLFNIQSWIQSLLY</sequence>
<accession>A0A9D1G287</accession>
<name>A0A9D1G287_9FIRM</name>
<keyword evidence="3 5" id="KW-1133">Transmembrane helix</keyword>
<evidence type="ECO:0000256" key="3">
    <source>
        <dbReference type="ARBA" id="ARBA00022989"/>
    </source>
</evidence>
<dbReference type="GO" id="GO:0016020">
    <property type="term" value="C:membrane"/>
    <property type="evidence" value="ECO:0007669"/>
    <property type="project" value="UniProtKB-SubCell"/>
</dbReference>
<keyword evidence="4 5" id="KW-0472">Membrane</keyword>
<dbReference type="GO" id="GO:0009403">
    <property type="term" value="P:toxin biosynthetic process"/>
    <property type="evidence" value="ECO:0007669"/>
    <property type="project" value="InterPro"/>
</dbReference>
<reference evidence="6" key="1">
    <citation type="submission" date="2020-10" db="EMBL/GenBank/DDBJ databases">
        <authorList>
            <person name="Gilroy R."/>
        </authorList>
    </citation>
    <scope>NUCLEOTIDE SEQUENCE</scope>
    <source>
        <strain evidence="6">13766</strain>
    </source>
</reference>
<dbReference type="PANTHER" id="PTHR37306:SF1">
    <property type="entry name" value="COLICIN V PRODUCTION PROTEIN"/>
    <property type="match status" value="1"/>
</dbReference>
<dbReference type="EMBL" id="DVJN01000224">
    <property type="protein sequence ID" value="HIS93714.1"/>
    <property type="molecule type" value="Genomic_DNA"/>
</dbReference>
<feature type="transmembrane region" description="Helical" evidence="5">
    <location>
        <begin position="6"/>
        <end position="24"/>
    </location>
</feature>
<comment type="caution">
    <text evidence="6">The sequence shown here is derived from an EMBL/GenBank/DDBJ whole genome shotgun (WGS) entry which is preliminary data.</text>
</comment>
<organism evidence="6 7">
    <name type="scientific">Candidatus Alectryocaccomicrobium excrementavium</name>
    <dbReference type="NCBI Taxonomy" id="2840668"/>
    <lineage>
        <taxon>Bacteria</taxon>
        <taxon>Bacillati</taxon>
        <taxon>Bacillota</taxon>
        <taxon>Clostridia</taxon>
        <taxon>Candidatus Alectryocaccomicrobium</taxon>
    </lineage>
</organism>